<evidence type="ECO:0000256" key="1">
    <source>
        <dbReference type="ARBA" id="ARBA00023180"/>
    </source>
</evidence>
<protein>
    <recommendedName>
        <fullName evidence="2">Wall-associated receptor kinase C-terminal domain-containing protein</fullName>
    </recommendedName>
</protein>
<evidence type="ECO:0000313" key="4">
    <source>
        <dbReference type="Proteomes" id="UP001187192"/>
    </source>
</evidence>
<feature type="domain" description="Wall-associated receptor kinase C-terminal" evidence="2">
    <location>
        <begin position="6"/>
        <end position="55"/>
    </location>
</feature>
<proteinExistence type="predicted"/>
<keyword evidence="4" id="KW-1185">Reference proteome</keyword>
<comment type="caution">
    <text evidence="3">The sequence shown here is derived from an EMBL/GenBank/DDBJ whole genome shotgun (WGS) entry which is preliminary data.</text>
</comment>
<dbReference type="AlphaFoldDB" id="A0AA88CWK1"/>
<evidence type="ECO:0000313" key="3">
    <source>
        <dbReference type="EMBL" id="GMN34585.1"/>
    </source>
</evidence>
<name>A0AA88CWK1_FICCA</name>
<gene>
    <name evidence="3" type="ORF">TIFTF001_042080</name>
</gene>
<organism evidence="3 4">
    <name type="scientific">Ficus carica</name>
    <name type="common">Common fig</name>
    <dbReference type="NCBI Taxonomy" id="3494"/>
    <lineage>
        <taxon>Eukaryota</taxon>
        <taxon>Viridiplantae</taxon>
        <taxon>Streptophyta</taxon>
        <taxon>Embryophyta</taxon>
        <taxon>Tracheophyta</taxon>
        <taxon>Spermatophyta</taxon>
        <taxon>Magnoliopsida</taxon>
        <taxon>eudicotyledons</taxon>
        <taxon>Gunneridae</taxon>
        <taxon>Pentapetalae</taxon>
        <taxon>rosids</taxon>
        <taxon>fabids</taxon>
        <taxon>Rosales</taxon>
        <taxon>Moraceae</taxon>
        <taxon>Ficeae</taxon>
        <taxon>Ficus</taxon>
    </lineage>
</organism>
<sequence length="117" mass="12938">MESSAERGIPELKEVLNEGFDVIYKPFPLCSECEKAHGRCGTNTTNGNFTCYCSEGPNSECLRRSGSTVEERIHSDGLVTARSMAVTGDGWRRVTTGPDLLQSTFWGWLGDGTTKRW</sequence>
<reference evidence="3" key="1">
    <citation type="submission" date="2023-07" db="EMBL/GenBank/DDBJ databases">
        <title>draft genome sequence of fig (Ficus carica).</title>
        <authorList>
            <person name="Takahashi T."/>
            <person name="Nishimura K."/>
        </authorList>
    </citation>
    <scope>NUCLEOTIDE SEQUENCE</scope>
</reference>
<dbReference type="Pfam" id="PF14380">
    <property type="entry name" value="WAK_assoc"/>
    <property type="match status" value="1"/>
</dbReference>
<keyword evidence="1" id="KW-0325">Glycoprotein</keyword>
<dbReference type="InterPro" id="IPR032872">
    <property type="entry name" value="WAK_assoc_C"/>
</dbReference>
<dbReference type="EMBL" id="BTGU01002139">
    <property type="protein sequence ID" value="GMN34585.1"/>
    <property type="molecule type" value="Genomic_DNA"/>
</dbReference>
<dbReference type="Proteomes" id="UP001187192">
    <property type="component" value="Unassembled WGS sequence"/>
</dbReference>
<accession>A0AA88CWK1</accession>
<evidence type="ECO:0000259" key="2">
    <source>
        <dbReference type="Pfam" id="PF14380"/>
    </source>
</evidence>